<evidence type="ECO:0000313" key="2">
    <source>
        <dbReference type="Proteomes" id="UP000281553"/>
    </source>
</evidence>
<protein>
    <submittedName>
        <fullName evidence="1">Uncharacterized protein</fullName>
    </submittedName>
</protein>
<name>A0A3P7RRC5_DIBLA</name>
<keyword evidence="2" id="KW-1185">Reference proteome</keyword>
<gene>
    <name evidence="1" type="ORF">DILT_LOCUS19674</name>
</gene>
<accession>A0A3P7RRC5</accession>
<sequence>MATSVLWCSVSWRNATCIKKFEAEFAAVLDSLSSTQEGDTADTNASAEVDYVDWASLKNQLVCFGPEQVGPNILFSRLRSRLFRLNT</sequence>
<organism evidence="1 2">
    <name type="scientific">Dibothriocephalus latus</name>
    <name type="common">Fish tapeworm</name>
    <name type="synonym">Diphyllobothrium latum</name>
    <dbReference type="NCBI Taxonomy" id="60516"/>
    <lineage>
        <taxon>Eukaryota</taxon>
        <taxon>Metazoa</taxon>
        <taxon>Spiralia</taxon>
        <taxon>Lophotrochozoa</taxon>
        <taxon>Platyhelminthes</taxon>
        <taxon>Cestoda</taxon>
        <taxon>Eucestoda</taxon>
        <taxon>Diphyllobothriidea</taxon>
        <taxon>Diphyllobothriidae</taxon>
        <taxon>Dibothriocephalus</taxon>
    </lineage>
</organism>
<proteinExistence type="predicted"/>
<dbReference type="Proteomes" id="UP000281553">
    <property type="component" value="Unassembled WGS sequence"/>
</dbReference>
<reference evidence="1 2" key="1">
    <citation type="submission" date="2018-11" db="EMBL/GenBank/DDBJ databases">
        <authorList>
            <consortium name="Pathogen Informatics"/>
        </authorList>
    </citation>
    <scope>NUCLEOTIDE SEQUENCE [LARGE SCALE GENOMIC DNA]</scope>
</reference>
<dbReference type="EMBL" id="UYRU01118287">
    <property type="protein sequence ID" value="VDN45682.1"/>
    <property type="molecule type" value="Genomic_DNA"/>
</dbReference>
<evidence type="ECO:0000313" key="1">
    <source>
        <dbReference type="EMBL" id="VDN45682.1"/>
    </source>
</evidence>
<dbReference type="AlphaFoldDB" id="A0A3P7RRC5"/>
<dbReference type="OrthoDB" id="364892at2759"/>
<feature type="non-terminal residue" evidence="1">
    <location>
        <position position="87"/>
    </location>
</feature>